<evidence type="ECO:0000256" key="1">
    <source>
        <dbReference type="ARBA" id="ARBA00022729"/>
    </source>
</evidence>
<dbReference type="Pfam" id="PF05426">
    <property type="entry name" value="Alginate_lyase"/>
    <property type="match status" value="1"/>
</dbReference>
<reference evidence="5" key="1">
    <citation type="submission" date="2020-08" db="EMBL/GenBank/DDBJ databases">
        <title>Genomic Encyclopedia of Type Strains, Phase IV (KMG-IV): sequencing the most valuable type-strain genomes for metagenomic binning, comparative biology and taxonomic classification.</title>
        <authorList>
            <person name="Goeker M."/>
        </authorList>
    </citation>
    <scope>NUCLEOTIDE SEQUENCE [LARGE SCALE GENOMIC DNA]</scope>
    <source>
        <strain evidence="5">DSM 105720</strain>
    </source>
</reference>
<evidence type="ECO:0000313" key="6">
    <source>
        <dbReference type="Proteomes" id="UP000560658"/>
    </source>
</evidence>
<dbReference type="AlphaFoldDB" id="A0A840D358"/>
<dbReference type="EMBL" id="JACIER010000002">
    <property type="protein sequence ID" value="MBB4042902.1"/>
    <property type="molecule type" value="Genomic_DNA"/>
</dbReference>
<dbReference type="SUPFAM" id="SSF48230">
    <property type="entry name" value="Chondroitin AC/alginate lyase"/>
    <property type="match status" value="1"/>
</dbReference>
<gene>
    <name evidence="5" type="ORF">GGR06_000667</name>
</gene>
<dbReference type="Gene3D" id="1.50.10.100">
    <property type="entry name" value="Chondroitin AC/alginate lyase"/>
    <property type="match status" value="1"/>
</dbReference>
<dbReference type="RefSeq" id="WP_044161180.1">
    <property type="nucleotide sequence ID" value="NZ_JACIER010000002.1"/>
</dbReference>
<dbReference type="GO" id="GO:0042597">
    <property type="term" value="C:periplasmic space"/>
    <property type="evidence" value="ECO:0007669"/>
    <property type="project" value="InterPro"/>
</dbReference>
<evidence type="ECO:0000313" key="5">
    <source>
        <dbReference type="EMBL" id="MBB4042902.1"/>
    </source>
</evidence>
<sequence>MNKKSIKLLGLALLLAVQTSCRENEFGVVDLTMPEEGGKVPVEAKYTYTHPCGMYNGEDFARVKTMLDDGTAPQAVKDEFTALKNNRFTQLPYASNPQTLIVRGDATGITADGKENYAPAMYDAAAAYQMAMLWKLTGDEKYADASVKVLNDWATTCKEIKSNDANQMLAAGCQGYTFANAAEIMQTYSGWAPTDLAHFKDWIVTVFASKNKQFLTYHWSKESTSCIFHYWSNWDLVNLCSYMAIGILTENDEMVNYAVNYFHTGGGNGSIVNLIQGTFTDPLKTGETICQNQESGRDQGHAMMSVAVTANLCQMAYSFYKYNPAVPELDFFAANDNAVMKMGEYTALFNLRGGADNVNSTGAWLITADKMPFDEYKYCIDCACKDKNHGAIHTSVADDAGRGTPRPGWEILYNHYAKVKGISSGYTYAEKFAEKLRPEGGTGDTRYGSNSGAFDQLGWGTLMMYRK</sequence>
<dbReference type="GO" id="GO:0016829">
    <property type="term" value="F:lyase activity"/>
    <property type="evidence" value="ECO:0007669"/>
    <property type="project" value="UniProtKB-KW"/>
</dbReference>
<feature type="chain" id="PRO_5032549396" description="Alginate lyase domain-containing protein" evidence="3">
    <location>
        <begin position="23"/>
        <end position="467"/>
    </location>
</feature>
<evidence type="ECO:0000259" key="4">
    <source>
        <dbReference type="Pfam" id="PF05426"/>
    </source>
</evidence>
<feature type="domain" description="Alginate lyase" evidence="4">
    <location>
        <begin position="87"/>
        <end position="267"/>
    </location>
</feature>
<protein>
    <recommendedName>
        <fullName evidence="4">Alginate lyase domain-containing protein</fullName>
    </recommendedName>
</protein>
<evidence type="ECO:0000256" key="3">
    <source>
        <dbReference type="SAM" id="SignalP"/>
    </source>
</evidence>
<feature type="signal peptide" evidence="3">
    <location>
        <begin position="1"/>
        <end position="22"/>
    </location>
</feature>
<keyword evidence="1 3" id="KW-0732">Signal</keyword>
<dbReference type="InterPro" id="IPR008397">
    <property type="entry name" value="Alginate_lyase_dom"/>
</dbReference>
<keyword evidence="6" id="KW-1185">Reference proteome</keyword>
<evidence type="ECO:0000256" key="2">
    <source>
        <dbReference type="ARBA" id="ARBA00023239"/>
    </source>
</evidence>
<keyword evidence="2" id="KW-0456">Lyase</keyword>
<name>A0A840D358_9BACE</name>
<comment type="caution">
    <text evidence="5">The sequence shown here is derived from an EMBL/GenBank/DDBJ whole genome shotgun (WGS) entry which is preliminary data.</text>
</comment>
<organism evidence="5 6">
    <name type="scientific">Bacteroides reticulotermitis</name>
    <dbReference type="NCBI Taxonomy" id="1133319"/>
    <lineage>
        <taxon>Bacteria</taxon>
        <taxon>Pseudomonadati</taxon>
        <taxon>Bacteroidota</taxon>
        <taxon>Bacteroidia</taxon>
        <taxon>Bacteroidales</taxon>
        <taxon>Bacteroidaceae</taxon>
        <taxon>Bacteroides</taxon>
    </lineage>
</organism>
<proteinExistence type="predicted"/>
<dbReference type="Proteomes" id="UP000560658">
    <property type="component" value="Unassembled WGS sequence"/>
</dbReference>
<accession>A0A840D358</accession>
<dbReference type="InterPro" id="IPR008929">
    <property type="entry name" value="Chondroitin_lyas"/>
</dbReference>